<dbReference type="PROSITE" id="PS50106">
    <property type="entry name" value="PDZ"/>
    <property type="match status" value="1"/>
</dbReference>
<evidence type="ECO:0000313" key="3">
    <source>
        <dbReference type="EMBL" id="SIP92584.1"/>
    </source>
</evidence>
<dbReference type="Proteomes" id="UP000241788">
    <property type="component" value="Unassembled WGS sequence"/>
</dbReference>
<accession>A0A1N6NKI8</accession>
<organism evidence="3 4">
    <name type="scientific">Solilutibacter tolerans</name>
    <dbReference type="NCBI Taxonomy" id="1604334"/>
    <lineage>
        <taxon>Bacteria</taxon>
        <taxon>Pseudomonadati</taxon>
        <taxon>Pseudomonadota</taxon>
        <taxon>Gammaproteobacteria</taxon>
        <taxon>Lysobacterales</taxon>
        <taxon>Lysobacteraceae</taxon>
        <taxon>Solilutibacter</taxon>
    </lineage>
</organism>
<proteinExistence type="predicted"/>
<evidence type="ECO:0000313" key="4">
    <source>
        <dbReference type="Proteomes" id="UP000241788"/>
    </source>
</evidence>
<gene>
    <name evidence="3" type="ORF">SAMN05421546_0294</name>
</gene>
<sequence>MNIRIIAPVFAAFMALPVTAQDNPTLQREVETALVRAAESGTLSTTGHTTTLRSQARVRYELGAVVDVRNANASGLPVLAVTPGSAASRLGLQAGDRLLAINGRKVGTQASQLQQAIDAGGGKLAASWSRAGKQLAANDTADAVAIPAFQLVVGDTNSKGCGFVSDQQGVVPKSEDTYRGEITRIDGRSTPLAGLYQYELPTGRHVLTIAEKIDRHRMSLRVQRTAHLANRLKTAAQSYKTLVIDVKPNTSYLIGVRLLEDKLDNDSIRRNAYWEPVIWETRAQACR</sequence>
<dbReference type="Gene3D" id="2.30.42.10">
    <property type="match status" value="1"/>
</dbReference>
<dbReference type="Pfam" id="PF17820">
    <property type="entry name" value="PDZ_6"/>
    <property type="match status" value="1"/>
</dbReference>
<feature type="domain" description="PDZ" evidence="2">
    <location>
        <begin position="49"/>
        <end position="119"/>
    </location>
</feature>
<keyword evidence="4" id="KW-1185">Reference proteome</keyword>
<dbReference type="InterPro" id="IPR001478">
    <property type="entry name" value="PDZ"/>
</dbReference>
<name>A0A1N6NKI8_9GAMM</name>
<dbReference type="InterPro" id="IPR036034">
    <property type="entry name" value="PDZ_sf"/>
</dbReference>
<dbReference type="AlphaFoldDB" id="A0A1N6NKI8"/>
<dbReference type="STRING" id="1604334.SAMN05421546_0294"/>
<keyword evidence="1" id="KW-0732">Signal</keyword>
<dbReference type="EMBL" id="FTLW01000001">
    <property type="protein sequence ID" value="SIP92584.1"/>
    <property type="molecule type" value="Genomic_DNA"/>
</dbReference>
<reference evidence="4" key="1">
    <citation type="submission" date="2017-01" db="EMBL/GenBank/DDBJ databases">
        <authorList>
            <person name="Varghese N."/>
            <person name="Submissions S."/>
        </authorList>
    </citation>
    <scope>NUCLEOTIDE SEQUENCE [LARGE SCALE GENOMIC DNA]</scope>
    <source>
        <strain evidence="4">UM1</strain>
    </source>
</reference>
<dbReference type="SMART" id="SM00228">
    <property type="entry name" value="PDZ"/>
    <property type="match status" value="1"/>
</dbReference>
<protein>
    <submittedName>
        <fullName evidence="3">PDZ domain (Also known as DHR or GLGF)</fullName>
    </submittedName>
</protein>
<dbReference type="OrthoDB" id="6402251at2"/>
<dbReference type="SUPFAM" id="SSF50156">
    <property type="entry name" value="PDZ domain-like"/>
    <property type="match status" value="1"/>
</dbReference>
<feature type="chain" id="PRO_5009937266" evidence="1">
    <location>
        <begin position="21"/>
        <end position="287"/>
    </location>
</feature>
<dbReference type="RefSeq" id="WP_076584691.1">
    <property type="nucleotide sequence ID" value="NZ_FTLW01000001.1"/>
</dbReference>
<dbReference type="InterPro" id="IPR041489">
    <property type="entry name" value="PDZ_6"/>
</dbReference>
<feature type="signal peptide" evidence="1">
    <location>
        <begin position="1"/>
        <end position="20"/>
    </location>
</feature>
<evidence type="ECO:0000256" key="1">
    <source>
        <dbReference type="SAM" id="SignalP"/>
    </source>
</evidence>
<evidence type="ECO:0000259" key="2">
    <source>
        <dbReference type="PROSITE" id="PS50106"/>
    </source>
</evidence>